<comment type="similarity">
    <text evidence="1 2">Belongs to the small heat shock protein (HSP20) family.</text>
</comment>
<dbReference type="GO" id="GO:0051082">
    <property type="term" value="F:unfolded protein binding"/>
    <property type="evidence" value="ECO:0007669"/>
    <property type="project" value="TreeGrafter"/>
</dbReference>
<feature type="region of interest" description="Disordered" evidence="3">
    <location>
        <begin position="42"/>
        <end position="64"/>
    </location>
</feature>
<dbReference type="InterPro" id="IPR008978">
    <property type="entry name" value="HSP20-like_chaperone"/>
</dbReference>
<evidence type="ECO:0000256" key="3">
    <source>
        <dbReference type="SAM" id="MobiDB-lite"/>
    </source>
</evidence>
<feature type="compositionally biased region" description="Polar residues" evidence="3">
    <location>
        <begin position="288"/>
        <end position="302"/>
    </location>
</feature>
<feature type="compositionally biased region" description="Low complexity" evidence="3">
    <location>
        <begin position="46"/>
        <end position="61"/>
    </location>
</feature>
<gene>
    <name evidence="5" type="ORF">O3P69_017590</name>
</gene>
<feature type="region of interest" description="Disordered" evidence="3">
    <location>
        <begin position="264"/>
        <end position="366"/>
    </location>
</feature>
<evidence type="ECO:0000259" key="4">
    <source>
        <dbReference type="PROSITE" id="PS01031"/>
    </source>
</evidence>
<evidence type="ECO:0000313" key="5">
    <source>
        <dbReference type="EMBL" id="KAK8392065.1"/>
    </source>
</evidence>
<dbReference type="CDD" id="cd06526">
    <property type="entry name" value="metazoan_ACD"/>
    <property type="match status" value="1"/>
</dbReference>
<feature type="region of interest" description="Disordered" evidence="3">
    <location>
        <begin position="175"/>
        <end position="216"/>
    </location>
</feature>
<protein>
    <recommendedName>
        <fullName evidence="4">SHSP domain-containing protein</fullName>
    </recommendedName>
</protein>
<dbReference type="Gene3D" id="2.60.40.790">
    <property type="match status" value="1"/>
</dbReference>
<feature type="compositionally biased region" description="Basic and acidic residues" evidence="3">
    <location>
        <begin position="342"/>
        <end position="363"/>
    </location>
</feature>
<dbReference type="InterPro" id="IPR002068">
    <property type="entry name" value="A-crystallin/Hsp20_dom"/>
</dbReference>
<dbReference type="PRINTS" id="PR00299">
    <property type="entry name" value="ACRYSTALLIN"/>
</dbReference>
<dbReference type="InterPro" id="IPR001436">
    <property type="entry name" value="Alpha-crystallin/sHSP_animal"/>
</dbReference>
<dbReference type="GO" id="GO:0005634">
    <property type="term" value="C:nucleus"/>
    <property type="evidence" value="ECO:0007669"/>
    <property type="project" value="TreeGrafter"/>
</dbReference>
<feature type="compositionally biased region" description="Polar residues" evidence="3">
    <location>
        <begin position="176"/>
        <end position="194"/>
    </location>
</feature>
<keyword evidence="6" id="KW-1185">Reference proteome</keyword>
<reference evidence="5 6" key="1">
    <citation type="submission" date="2023-03" db="EMBL/GenBank/DDBJ databases">
        <title>High-quality genome of Scylla paramamosain provides insights in environmental adaptation.</title>
        <authorList>
            <person name="Zhang L."/>
        </authorList>
    </citation>
    <scope>NUCLEOTIDE SEQUENCE [LARGE SCALE GENOMIC DNA]</scope>
    <source>
        <strain evidence="5">LZ_2023a</strain>
        <tissue evidence="5">Muscle</tissue>
    </source>
</reference>
<evidence type="ECO:0000256" key="2">
    <source>
        <dbReference type="RuleBase" id="RU003616"/>
    </source>
</evidence>
<dbReference type="SUPFAM" id="SSF49764">
    <property type="entry name" value="HSP20-like chaperones"/>
    <property type="match status" value="1"/>
</dbReference>
<accession>A0AAW0TWL5</accession>
<dbReference type="Proteomes" id="UP001487740">
    <property type="component" value="Unassembled WGS sequence"/>
</dbReference>
<organism evidence="5 6">
    <name type="scientific">Scylla paramamosain</name>
    <name type="common">Mud crab</name>
    <dbReference type="NCBI Taxonomy" id="85552"/>
    <lineage>
        <taxon>Eukaryota</taxon>
        <taxon>Metazoa</taxon>
        <taxon>Ecdysozoa</taxon>
        <taxon>Arthropoda</taxon>
        <taxon>Crustacea</taxon>
        <taxon>Multicrustacea</taxon>
        <taxon>Malacostraca</taxon>
        <taxon>Eumalacostraca</taxon>
        <taxon>Eucarida</taxon>
        <taxon>Decapoda</taxon>
        <taxon>Pleocyemata</taxon>
        <taxon>Brachyura</taxon>
        <taxon>Eubrachyura</taxon>
        <taxon>Portunoidea</taxon>
        <taxon>Portunidae</taxon>
        <taxon>Portuninae</taxon>
        <taxon>Scylla</taxon>
    </lineage>
</organism>
<dbReference type="GO" id="GO:0042026">
    <property type="term" value="P:protein refolding"/>
    <property type="evidence" value="ECO:0007669"/>
    <property type="project" value="TreeGrafter"/>
</dbReference>
<evidence type="ECO:0000256" key="1">
    <source>
        <dbReference type="PROSITE-ProRule" id="PRU00285"/>
    </source>
</evidence>
<dbReference type="Pfam" id="PF00011">
    <property type="entry name" value="HSP20"/>
    <property type="match status" value="1"/>
</dbReference>
<proteinExistence type="inferred from homology"/>
<name>A0AAW0TWL5_SCYPA</name>
<dbReference type="AlphaFoldDB" id="A0AAW0TWL5"/>
<dbReference type="GO" id="GO:0005737">
    <property type="term" value="C:cytoplasm"/>
    <property type="evidence" value="ECO:0007669"/>
    <property type="project" value="TreeGrafter"/>
</dbReference>
<dbReference type="EMBL" id="JARAKH010000023">
    <property type="protein sequence ID" value="KAK8392065.1"/>
    <property type="molecule type" value="Genomic_DNA"/>
</dbReference>
<evidence type="ECO:0000313" key="6">
    <source>
        <dbReference type="Proteomes" id="UP001487740"/>
    </source>
</evidence>
<dbReference type="PROSITE" id="PS01031">
    <property type="entry name" value="SHSP"/>
    <property type="match status" value="1"/>
</dbReference>
<dbReference type="PANTHER" id="PTHR45640:SF26">
    <property type="entry name" value="RE23625P"/>
    <property type="match status" value="1"/>
</dbReference>
<sequence>MVGTKTTRTVTVEKRGMFDDDPFFKDSLEEWDKAMKTVVDKWPADSSTSKSTTTTTTTTSSRPVETRNVYRQIRSSNVTSDDSQAVSCTEENDKYKMMIDVKDYKPGDITVKTVDDTVVVEGKIEQKEGNSIKTQVFTRRFMLPPTVNLNGVTSALSRDGVLTISAPKLAAHVTSGRPTSRSVEFRSVTPSSRLRPSLGSMPAAGKPSVPNGPDRRYLAHTPLGDDGHHIVTTVVNDGSGHWSSFNEMVEKSQREMEEMMRRHSLQSSSRELEVSAPSTALSRVPAGVSTTRDVSVAGNNVTQREEKRWEDNPAPGLHRTNRVLNEKTELKGADGSVVGNKKRSEQESHAEGSREELLPDGSKKTTFTKSYETRKVYSYNSSDPKAL</sequence>
<comment type="caution">
    <text evidence="5">The sequence shown here is derived from an EMBL/GenBank/DDBJ whole genome shotgun (WGS) entry which is preliminary data.</text>
</comment>
<feature type="domain" description="SHSP" evidence="4">
    <location>
        <begin position="77"/>
        <end position="184"/>
    </location>
</feature>
<dbReference type="PANTHER" id="PTHR45640">
    <property type="entry name" value="HEAT SHOCK PROTEIN HSP-12.2-RELATED"/>
    <property type="match status" value="1"/>
</dbReference>
<dbReference type="GO" id="GO:0009408">
    <property type="term" value="P:response to heat"/>
    <property type="evidence" value="ECO:0007669"/>
    <property type="project" value="TreeGrafter"/>
</dbReference>